<feature type="region of interest" description="Disordered" evidence="1">
    <location>
        <begin position="1"/>
        <end position="63"/>
    </location>
</feature>
<name>A0ABR4JAE2_9EURO</name>
<feature type="compositionally biased region" description="Low complexity" evidence="1">
    <location>
        <begin position="17"/>
        <end position="45"/>
    </location>
</feature>
<comment type="caution">
    <text evidence="2">The sequence shown here is derived from an EMBL/GenBank/DDBJ whole genome shotgun (WGS) entry which is preliminary data.</text>
</comment>
<keyword evidence="3" id="KW-1185">Reference proteome</keyword>
<evidence type="ECO:0000313" key="2">
    <source>
        <dbReference type="EMBL" id="KAL2835978.1"/>
    </source>
</evidence>
<dbReference type="EMBL" id="JBFXLU010000188">
    <property type="protein sequence ID" value="KAL2835978.1"/>
    <property type="molecule type" value="Genomic_DNA"/>
</dbReference>
<proteinExistence type="predicted"/>
<evidence type="ECO:0000256" key="1">
    <source>
        <dbReference type="SAM" id="MobiDB-lite"/>
    </source>
</evidence>
<feature type="compositionally biased region" description="Polar residues" evidence="1">
    <location>
        <begin position="51"/>
        <end position="63"/>
    </location>
</feature>
<sequence>MGMERALAAGAAKNIHTTTTRSISTTTASTTSSPSSPSSASASASGEPESKSPTEAPSKPATSSALAYIPAPLPADLAAKPDLTLYPIHPWDLKSPVPISNCQPLFYDAATQEYYLFTCDGAVLLHKTAPLTIRKRLARKFLYDWPSVDDDAVAMLASRLKIGKSEWPALVSDHVVVYHAVHDSVIVKRNSGNSGLFRFCVDKVVKIGNPGLLLQDVYTRVVRPDFGCVLSCECPKVYYCKPFLSSPHSPSSSY</sequence>
<evidence type="ECO:0000313" key="3">
    <source>
        <dbReference type="Proteomes" id="UP001610446"/>
    </source>
</evidence>
<reference evidence="2 3" key="1">
    <citation type="submission" date="2024-07" db="EMBL/GenBank/DDBJ databases">
        <title>Section-level genome sequencing and comparative genomics of Aspergillus sections Usti and Cavernicolus.</title>
        <authorList>
            <consortium name="Lawrence Berkeley National Laboratory"/>
            <person name="Nybo J.L."/>
            <person name="Vesth T.C."/>
            <person name="Theobald S."/>
            <person name="Frisvad J.C."/>
            <person name="Larsen T.O."/>
            <person name="Kjaerboelling I."/>
            <person name="Rothschild-Mancinelli K."/>
            <person name="Lyhne E.K."/>
            <person name="Kogle M.E."/>
            <person name="Barry K."/>
            <person name="Clum A."/>
            <person name="Na H."/>
            <person name="Ledsgaard L."/>
            <person name="Lin J."/>
            <person name="Lipzen A."/>
            <person name="Kuo A."/>
            <person name="Riley R."/>
            <person name="Mondo S."/>
            <person name="Labutti K."/>
            <person name="Haridas S."/>
            <person name="Pangalinan J."/>
            <person name="Salamov A.A."/>
            <person name="Simmons B.A."/>
            <person name="Magnuson J.K."/>
            <person name="Chen J."/>
            <person name="Drula E."/>
            <person name="Henrissat B."/>
            <person name="Wiebenga A."/>
            <person name="Lubbers R.J."/>
            <person name="Gomes A.C."/>
            <person name="Makela M.R."/>
            <person name="Stajich J."/>
            <person name="Grigoriev I.V."/>
            <person name="Mortensen U.H."/>
            <person name="De Vries R.P."/>
            <person name="Baker S.E."/>
            <person name="Andersen M.R."/>
        </authorList>
    </citation>
    <scope>NUCLEOTIDE SEQUENCE [LARGE SCALE GENOMIC DNA]</scope>
    <source>
        <strain evidence="2 3">CBS 123904</strain>
    </source>
</reference>
<accession>A0ABR4JAE2</accession>
<organism evidence="2 3">
    <name type="scientific">Aspergillus pseudoustus</name>
    <dbReference type="NCBI Taxonomy" id="1810923"/>
    <lineage>
        <taxon>Eukaryota</taxon>
        <taxon>Fungi</taxon>
        <taxon>Dikarya</taxon>
        <taxon>Ascomycota</taxon>
        <taxon>Pezizomycotina</taxon>
        <taxon>Eurotiomycetes</taxon>
        <taxon>Eurotiomycetidae</taxon>
        <taxon>Eurotiales</taxon>
        <taxon>Aspergillaceae</taxon>
        <taxon>Aspergillus</taxon>
        <taxon>Aspergillus subgen. Nidulantes</taxon>
    </lineage>
</organism>
<protein>
    <submittedName>
        <fullName evidence="2">Uncharacterized protein</fullName>
    </submittedName>
</protein>
<dbReference type="Proteomes" id="UP001610446">
    <property type="component" value="Unassembled WGS sequence"/>
</dbReference>
<gene>
    <name evidence="2" type="ORF">BJY01DRAFT_222692</name>
</gene>